<protein>
    <submittedName>
        <fullName evidence="1">Uncharacterized protein</fullName>
    </submittedName>
</protein>
<reference evidence="1" key="1">
    <citation type="submission" date="1999-08" db="EMBL/GenBank/DDBJ databases">
        <title>cDNA sequence from Catla catla spleen.</title>
        <authorList>
            <person name="Vashishtha A."/>
            <person name="Ohri S."/>
            <person name="Choudhary S.K."/>
            <person name="Dixit A."/>
        </authorList>
    </citation>
    <scope>NUCLEOTIDE SEQUENCE</scope>
    <source>
        <tissue evidence="1">Spleen</tissue>
    </source>
</reference>
<organism evidence="1">
    <name type="scientific">Labeo catla</name>
    <name type="common">Catla</name>
    <name type="synonym">Catla catla</name>
    <dbReference type="NCBI Taxonomy" id="72446"/>
    <lineage>
        <taxon>Eukaryota</taxon>
        <taxon>Metazoa</taxon>
        <taxon>Chordata</taxon>
        <taxon>Craniata</taxon>
        <taxon>Vertebrata</taxon>
        <taxon>Euteleostomi</taxon>
        <taxon>Actinopterygii</taxon>
        <taxon>Neopterygii</taxon>
        <taxon>Teleostei</taxon>
        <taxon>Ostariophysi</taxon>
        <taxon>Cypriniformes</taxon>
        <taxon>Cyprinidae</taxon>
        <taxon>Labeoninae</taxon>
        <taxon>Labeonini</taxon>
        <taxon>Labeo</taxon>
    </lineage>
</organism>
<dbReference type="EMBL" id="AJ249221">
    <property type="protein sequence ID" value="CAB55562.1"/>
    <property type="molecule type" value="mRNA"/>
</dbReference>
<feature type="non-terminal residue" evidence="1">
    <location>
        <position position="1"/>
    </location>
</feature>
<dbReference type="AlphaFoldDB" id="Q9PU90"/>
<name>Q9PU90_LABCA</name>
<proteinExistence type="evidence at transcript level"/>
<sequence length="31" mass="3679">ARILYIFKKGYRPTLFKATIYNNLKCVICDI</sequence>
<accession>Q9PU90</accession>
<evidence type="ECO:0000313" key="1">
    <source>
        <dbReference type="EMBL" id="CAB55562.1"/>
    </source>
</evidence>